<feature type="domain" description="Mannosyl-glycoprotein endo-beta-N-acetylglucosamidase-like" evidence="2">
    <location>
        <begin position="42"/>
        <end position="162"/>
    </location>
</feature>
<keyword evidence="1 3" id="KW-0378">Hydrolase</keyword>
<proteinExistence type="predicted"/>
<dbReference type="PANTHER" id="PTHR33308:SF9">
    <property type="entry name" value="PEPTIDOGLYCAN HYDROLASE FLGJ"/>
    <property type="match status" value="1"/>
</dbReference>
<dbReference type="EMBL" id="QKZV01000011">
    <property type="protein sequence ID" value="PZX60048.1"/>
    <property type="molecule type" value="Genomic_DNA"/>
</dbReference>
<keyword evidence="4" id="KW-1185">Reference proteome</keyword>
<reference evidence="3 4" key="1">
    <citation type="submission" date="2018-06" db="EMBL/GenBank/DDBJ databases">
        <title>Genomic Encyclopedia of Archaeal and Bacterial Type Strains, Phase II (KMG-II): from individual species to whole genera.</title>
        <authorList>
            <person name="Goeker M."/>
        </authorList>
    </citation>
    <scope>NUCLEOTIDE SEQUENCE [LARGE SCALE GENOMIC DNA]</scope>
    <source>
        <strain evidence="3 4">DSM 23241</strain>
    </source>
</reference>
<gene>
    <name evidence="3" type="ORF">LX80_02615</name>
</gene>
<dbReference type="Proteomes" id="UP000249720">
    <property type="component" value="Unassembled WGS sequence"/>
</dbReference>
<dbReference type="AlphaFoldDB" id="A0A2W7RGH9"/>
<comment type="caution">
    <text evidence="3">The sequence shown here is derived from an EMBL/GenBank/DDBJ whole genome shotgun (WGS) entry which is preliminary data.</text>
</comment>
<evidence type="ECO:0000256" key="1">
    <source>
        <dbReference type="ARBA" id="ARBA00022801"/>
    </source>
</evidence>
<organism evidence="3 4">
    <name type="scientific">Hydrotalea sandarakina</name>
    <dbReference type="NCBI Taxonomy" id="1004304"/>
    <lineage>
        <taxon>Bacteria</taxon>
        <taxon>Pseudomonadati</taxon>
        <taxon>Bacteroidota</taxon>
        <taxon>Chitinophagia</taxon>
        <taxon>Chitinophagales</taxon>
        <taxon>Chitinophagaceae</taxon>
        <taxon>Hydrotalea</taxon>
    </lineage>
</organism>
<dbReference type="PANTHER" id="PTHR33308">
    <property type="entry name" value="PEPTIDOGLYCAN HYDROLASE FLGJ"/>
    <property type="match status" value="1"/>
</dbReference>
<evidence type="ECO:0000313" key="3">
    <source>
        <dbReference type="EMBL" id="PZX60048.1"/>
    </source>
</evidence>
<dbReference type="InterPro" id="IPR051056">
    <property type="entry name" value="Glycosyl_Hydrolase_73"/>
</dbReference>
<sequence>MKRHSFIINNIPMKNILMALVLLTICTNAISQHKYIKKFKPLVDSLSTVYEIPFSVIMGVSIIESGLGRDRNAKLLNNYFGFVGKNNLMKTHGIKTRYKQYNSAKASFVDFCEKVSKQSYYPKLRGNMQYDLWLNAMAKSGYSSKPDIWKKEVTSVIKKYKLEQL</sequence>
<accession>A0A2W7RGH9</accession>
<dbReference type="InterPro" id="IPR002901">
    <property type="entry name" value="MGlyc_endo_b_GlcNAc-like_dom"/>
</dbReference>
<evidence type="ECO:0000259" key="2">
    <source>
        <dbReference type="Pfam" id="PF01832"/>
    </source>
</evidence>
<dbReference type="Pfam" id="PF01832">
    <property type="entry name" value="Glucosaminidase"/>
    <property type="match status" value="1"/>
</dbReference>
<protein>
    <submittedName>
        <fullName evidence="3">Flagellum-specific peptidoglycan hydrolase FlgJ</fullName>
    </submittedName>
</protein>
<evidence type="ECO:0000313" key="4">
    <source>
        <dbReference type="Proteomes" id="UP000249720"/>
    </source>
</evidence>
<name>A0A2W7RGH9_9BACT</name>
<dbReference type="GO" id="GO:0004040">
    <property type="term" value="F:amidase activity"/>
    <property type="evidence" value="ECO:0007669"/>
    <property type="project" value="InterPro"/>
</dbReference>
<dbReference type="Gene3D" id="1.10.530.10">
    <property type="match status" value="1"/>
</dbReference>